<keyword evidence="3" id="KW-1185">Reference proteome</keyword>
<evidence type="ECO:0000313" key="3">
    <source>
        <dbReference type="Proteomes" id="UP001595947"/>
    </source>
</evidence>
<comment type="caution">
    <text evidence="2">The sequence shown here is derived from an EMBL/GenBank/DDBJ whole genome shotgun (WGS) entry which is preliminary data.</text>
</comment>
<feature type="non-terminal residue" evidence="2">
    <location>
        <position position="107"/>
    </location>
</feature>
<dbReference type="Proteomes" id="UP001595947">
    <property type="component" value="Unassembled WGS sequence"/>
</dbReference>
<evidence type="ECO:0000256" key="1">
    <source>
        <dbReference type="SAM" id="MobiDB-lite"/>
    </source>
</evidence>
<feature type="compositionally biased region" description="Basic and acidic residues" evidence="1">
    <location>
        <begin position="1"/>
        <end position="18"/>
    </location>
</feature>
<name>A0ABV9YU83_9PSEU</name>
<sequence length="107" mass="11188">MRDTEREGGNPVGHDRTSPDTGAPTEKQIRVEVEAALAREYRFQAALGQTLTASAPEQGLAEVLHDHLGLAVAVEDPFGRVLARAGTGTGSGSGSGDHTAQPWLTRG</sequence>
<feature type="region of interest" description="Disordered" evidence="1">
    <location>
        <begin position="1"/>
        <end position="27"/>
    </location>
</feature>
<feature type="region of interest" description="Disordered" evidence="1">
    <location>
        <begin position="83"/>
        <end position="107"/>
    </location>
</feature>
<dbReference type="EMBL" id="JBHSIV010000027">
    <property type="protein sequence ID" value="MFC5064889.1"/>
    <property type="molecule type" value="Genomic_DNA"/>
</dbReference>
<organism evidence="2 3">
    <name type="scientific">Actinomycetospora atypica</name>
    <dbReference type="NCBI Taxonomy" id="1290095"/>
    <lineage>
        <taxon>Bacteria</taxon>
        <taxon>Bacillati</taxon>
        <taxon>Actinomycetota</taxon>
        <taxon>Actinomycetes</taxon>
        <taxon>Pseudonocardiales</taxon>
        <taxon>Pseudonocardiaceae</taxon>
        <taxon>Actinomycetospora</taxon>
    </lineage>
</organism>
<accession>A0ABV9YU83</accession>
<evidence type="ECO:0000313" key="2">
    <source>
        <dbReference type="EMBL" id="MFC5064889.1"/>
    </source>
</evidence>
<protein>
    <submittedName>
        <fullName evidence="2">Uncharacterized protein</fullName>
    </submittedName>
</protein>
<reference evidence="3" key="1">
    <citation type="journal article" date="2019" name="Int. J. Syst. Evol. Microbiol.">
        <title>The Global Catalogue of Microorganisms (GCM) 10K type strain sequencing project: providing services to taxonomists for standard genome sequencing and annotation.</title>
        <authorList>
            <consortium name="The Broad Institute Genomics Platform"/>
            <consortium name="The Broad Institute Genome Sequencing Center for Infectious Disease"/>
            <person name="Wu L."/>
            <person name="Ma J."/>
        </authorList>
    </citation>
    <scope>NUCLEOTIDE SEQUENCE [LARGE SCALE GENOMIC DNA]</scope>
    <source>
        <strain evidence="3">CGMCC 4.7093</strain>
    </source>
</reference>
<proteinExistence type="predicted"/>
<gene>
    <name evidence="2" type="ORF">ACFPBZ_21880</name>
</gene>